<proteinExistence type="inferred from homology"/>
<dbReference type="GO" id="GO:0010629">
    <property type="term" value="P:negative regulation of gene expression"/>
    <property type="evidence" value="ECO:0007669"/>
    <property type="project" value="UniProtKB-ARBA"/>
</dbReference>
<dbReference type="GO" id="GO:0006508">
    <property type="term" value="P:proteolysis"/>
    <property type="evidence" value="ECO:0007669"/>
    <property type="project" value="UniProtKB-KW"/>
</dbReference>
<dbReference type="GO" id="GO:0016579">
    <property type="term" value="P:protein deubiquitination"/>
    <property type="evidence" value="ECO:0007669"/>
    <property type="project" value="TreeGrafter"/>
</dbReference>
<protein>
    <recommendedName>
        <fullName evidence="3">ubiquitinyl hydrolase 1</fullName>
        <ecNumber evidence="3">3.4.19.12</ecNumber>
    </recommendedName>
    <alternativeName>
        <fullName evidence="8">Deubiquitinating enzyme A</fullName>
    </alternativeName>
</protein>
<feature type="compositionally biased region" description="Polar residues" evidence="9">
    <location>
        <begin position="132"/>
        <end position="145"/>
    </location>
</feature>
<comment type="catalytic activity">
    <reaction evidence="1">
        <text>Thiol-dependent hydrolysis of ester, thioester, amide, peptide and isopeptide bonds formed by the C-terminal Gly of ubiquitin (a 76-residue protein attached to proteins as an intracellular targeting signal).</text>
        <dbReference type="EC" id="3.4.19.12"/>
    </reaction>
</comment>
<feature type="compositionally biased region" description="Low complexity" evidence="9">
    <location>
        <begin position="385"/>
        <end position="404"/>
    </location>
</feature>
<dbReference type="GO" id="GO:0004843">
    <property type="term" value="F:cysteine-type deubiquitinase activity"/>
    <property type="evidence" value="ECO:0007669"/>
    <property type="project" value="UniProtKB-EC"/>
</dbReference>
<dbReference type="OrthoDB" id="409956at2759"/>
<dbReference type="GO" id="GO:0030154">
    <property type="term" value="P:cell differentiation"/>
    <property type="evidence" value="ECO:0007669"/>
    <property type="project" value="UniProtKB-ARBA"/>
</dbReference>
<feature type="compositionally biased region" description="Basic residues" evidence="9">
    <location>
        <begin position="1"/>
        <end position="10"/>
    </location>
</feature>
<dbReference type="PANTHER" id="PTHR12419:SF4">
    <property type="entry name" value="OTU DOMAIN-CONTAINING PROTEIN 5"/>
    <property type="match status" value="1"/>
</dbReference>
<dbReference type="GO" id="GO:0001817">
    <property type="term" value="P:regulation of cytokine production"/>
    <property type="evidence" value="ECO:0007669"/>
    <property type="project" value="UniProtKB-ARBA"/>
</dbReference>
<evidence type="ECO:0000256" key="6">
    <source>
        <dbReference type="ARBA" id="ARBA00022801"/>
    </source>
</evidence>
<dbReference type="InterPro" id="IPR038765">
    <property type="entry name" value="Papain-like_cys_pep_sf"/>
</dbReference>
<name>A0A7R9LFF1_9ACAR</name>
<keyword evidence="12" id="KW-1185">Reference proteome</keyword>
<keyword evidence="4" id="KW-0645">Protease</keyword>
<evidence type="ECO:0000256" key="5">
    <source>
        <dbReference type="ARBA" id="ARBA00022786"/>
    </source>
</evidence>
<organism evidence="11">
    <name type="scientific">Oppiella nova</name>
    <dbReference type="NCBI Taxonomy" id="334625"/>
    <lineage>
        <taxon>Eukaryota</taxon>
        <taxon>Metazoa</taxon>
        <taxon>Ecdysozoa</taxon>
        <taxon>Arthropoda</taxon>
        <taxon>Chelicerata</taxon>
        <taxon>Arachnida</taxon>
        <taxon>Acari</taxon>
        <taxon>Acariformes</taxon>
        <taxon>Sarcoptiformes</taxon>
        <taxon>Oribatida</taxon>
        <taxon>Brachypylina</taxon>
        <taxon>Oppioidea</taxon>
        <taxon>Oppiidae</taxon>
        <taxon>Oppiella</taxon>
    </lineage>
</organism>
<dbReference type="EC" id="3.4.19.12" evidence="3"/>
<dbReference type="InterPro" id="IPR003323">
    <property type="entry name" value="OTU_dom"/>
</dbReference>
<dbReference type="EMBL" id="OC915496">
    <property type="protein sequence ID" value="CAD7640691.1"/>
    <property type="molecule type" value="Genomic_DNA"/>
</dbReference>
<dbReference type="PROSITE" id="PS50802">
    <property type="entry name" value="OTU"/>
    <property type="match status" value="1"/>
</dbReference>
<dbReference type="PANTHER" id="PTHR12419">
    <property type="entry name" value="OTU DOMAIN CONTAINING PROTEIN"/>
    <property type="match status" value="1"/>
</dbReference>
<feature type="region of interest" description="Disordered" evidence="9">
    <location>
        <begin position="487"/>
        <end position="516"/>
    </location>
</feature>
<evidence type="ECO:0000256" key="9">
    <source>
        <dbReference type="SAM" id="MobiDB-lite"/>
    </source>
</evidence>
<dbReference type="GO" id="GO:0051241">
    <property type="term" value="P:negative regulation of multicellular organismal process"/>
    <property type="evidence" value="ECO:0007669"/>
    <property type="project" value="UniProtKB-ARBA"/>
</dbReference>
<evidence type="ECO:0000259" key="10">
    <source>
        <dbReference type="PROSITE" id="PS50802"/>
    </source>
</evidence>
<sequence>MTILPKKKQNNKSSSEESVDTEGLNVGVGYEHSYPNFGHSRGHSPQTSSRWTGMSGQRNEDKRSANDSEPPDSGPPLSKRRLRRKGKGGLTALNSSVASDVVVEVDGQRQPDTSQDRDRCGDTSAHEVATSGHESVTSESANGYNSGDEYDEKSSQMWSKEEWDEKERAFAKQLKKKNAFVIKQMGEDGACLFRAVADQIYGDQEMHASVRKLCMDYMAKNGDYFSQYVTEDFNAYIERKRLNHIHGNHIEMQAMSEIFNRPIEVYHYGCEPINIFQGCHQTDNEPIRLSYHKNIHYNSIVNTQKATIGLGLGLPAFKPGFADKSLMEKALHISEQQQLEQAMLEDKIRATDWEATNEAIEEQIARESYVEWLKENEMRSKTMKKSASATSTTTGTNTGTTAATLDGSKSPNGLSPRSSPKASGSGTNGTNERIVHQMPNHKEFSVMETASFMHQLPPQVFGLKDWTEDDILAKVLAQSQEEYIESLKRDSKSSQTSSAGCKTPTPSSSSTSSSNS</sequence>
<evidence type="ECO:0000256" key="1">
    <source>
        <dbReference type="ARBA" id="ARBA00000707"/>
    </source>
</evidence>
<dbReference type="Pfam" id="PF02338">
    <property type="entry name" value="OTU"/>
    <property type="match status" value="1"/>
</dbReference>
<dbReference type="GO" id="GO:0061578">
    <property type="term" value="F:K63-linked deubiquitinase activity"/>
    <property type="evidence" value="ECO:0007669"/>
    <property type="project" value="TreeGrafter"/>
</dbReference>
<feature type="compositionally biased region" description="Basic and acidic residues" evidence="9">
    <location>
        <begin position="106"/>
        <end position="125"/>
    </location>
</feature>
<dbReference type="AlphaFoldDB" id="A0A7R9LFF1"/>
<dbReference type="Gene3D" id="3.90.70.80">
    <property type="match status" value="1"/>
</dbReference>
<evidence type="ECO:0000256" key="7">
    <source>
        <dbReference type="ARBA" id="ARBA00022807"/>
    </source>
</evidence>
<gene>
    <name evidence="11" type="ORF">ONB1V03_LOCUS2694</name>
</gene>
<keyword evidence="5" id="KW-0833">Ubl conjugation pathway</keyword>
<evidence type="ECO:0000256" key="8">
    <source>
        <dbReference type="ARBA" id="ARBA00033460"/>
    </source>
</evidence>
<feature type="compositionally biased region" description="Low complexity" evidence="9">
    <location>
        <begin position="503"/>
        <end position="516"/>
    </location>
</feature>
<evidence type="ECO:0000313" key="12">
    <source>
        <dbReference type="Proteomes" id="UP000728032"/>
    </source>
</evidence>
<dbReference type="Proteomes" id="UP000728032">
    <property type="component" value="Unassembled WGS sequence"/>
</dbReference>
<feature type="compositionally biased region" description="Basic residues" evidence="9">
    <location>
        <begin position="78"/>
        <end position="87"/>
    </location>
</feature>
<evidence type="ECO:0000256" key="2">
    <source>
        <dbReference type="ARBA" id="ARBA00010407"/>
    </source>
</evidence>
<keyword evidence="6" id="KW-0378">Hydrolase</keyword>
<evidence type="ECO:0000256" key="3">
    <source>
        <dbReference type="ARBA" id="ARBA00012759"/>
    </source>
</evidence>
<evidence type="ECO:0000313" key="11">
    <source>
        <dbReference type="EMBL" id="CAD7640691.1"/>
    </source>
</evidence>
<feature type="region of interest" description="Disordered" evidence="9">
    <location>
        <begin position="381"/>
        <end position="435"/>
    </location>
</feature>
<dbReference type="EMBL" id="CAJPVJ010000671">
    <property type="protein sequence ID" value="CAG2163110.1"/>
    <property type="molecule type" value="Genomic_DNA"/>
</dbReference>
<dbReference type="CDD" id="cd22752">
    <property type="entry name" value="OTU_OTUD5-like"/>
    <property type="match status" value="1"/>
</dbReference>
<accession>A0A7R9LFF1</accession>
<feature type="compositionally biased region" description="Low complexity" evidence="9">
    <location>
        <begin position="95"/>
        <end position="105"/>
    </location>
</feature>
<evidence type="ECO:0000256" key="4">
    <source>
        <dbReference type="ARBA" id="ARBA00022670"/>
    </source>
</evidence>
<comment type="similarity">
    <text evidence="2">Belongs to the peptidase C85 family.</text>
</comment>
<feature type="compositionally biased region" description="Polar residues" evidence="9">
    <location>
        <begin position="407"/>
        <end position="431"/>
    </location>
</feature>
<feature type="compositionally biased region" description="Polar residues" evidence="9">
    <location>
        <begin position="43"/>
        <end position="57"/>
    </location>
</feature>
<dbReference type="FunFam" id="3.90.70.80:FF:000002">
    <property type="entry name" value="OTU domain-containing protein 5 isoform X2"/>
    <property type="match status" value="1"/>
</dbReference>
<dbReference type="InterPro" id="IPR050704">
    <property type="entry name" value="Peptidase_C85-like"/>
</dbReference>
<reference evidence="11" key="1">
    <citation type="submission" date="2020-11" db="EMBL/GenBank/DDBJ databases">
        <authorList>
            <person name="Tran Van P."/>
        </authorList>
    </citation>
    <scope>NUCLEOTIDE SEQUENCE</scope>
</reference>
<feature type="domain" description="OTU" evidence="10">
    <location>
        <begin position="180"/>
        <end position="303"/>
    </location>
</feature>
<dbReference type="SUPFAM" id="SSF54001">
    <property type="entry name" value="Cysteine proteinases"/>
    <property type="match status" value="1"/>
</dbReference>
<keyword evidence="7" id="KW-0788">Thiol protease</keyword>
<feature type="region of interest" description="Disordered" evidence="9">
    <location>
        <begin position="1"/>
        <end position="151"/>
    </location>
</feature>